<accession>A0A6J6HQG9</accession>
<feature type="region of interest" description="Disordered" evidence="1">
    <location>
        <begin position="44"/>
        <end position="84"/>
    </location>
</feature>
<gene>
    <name evidence="2" type="ORF">UFOPK1855_00576</name>
</gene>
<feature type="compositionally biased region" description="Polar residues" evidence="1">
    <location>
        <begin position="54"/>
        <end position="76"/>
    </location>
</feature>
<evidence type="ECO:0000313" key="2">
    <source>
        <dbReference type="EMBL" id="CAB4613939.1"/>
    </source>
</evidence>
<name>A0A6J6HQG9_9ZZZZ</name>
<protein>
    <submittedName>
        <fullName evidence="2">Unannotated protein</fullName>
    </submittedName>
</protein>
<reference evidence="2" key="1">
    <citation type="submission" date="2020-05" db="EMBL/GenBank/DDBJ databases">
        <authorList>
            <person name="Chiriac C."/>
            <person name="Salcher M."/>
            <person name="Ghai R."/>
            <person name="Kavagutti S V."/>
        </authorList>
    </citation>
    <scope>NUCLEOTIDE SEQUENCE</scope>
</reference>
<dbReference type="EMBL" id="CAEZUW010000078">
    <property type="protein sequence ID" value="CAB4613939.1"/>
    <property type="molecule type" value="Genomic_DNA"/>
</dbReference>
<proteinExistence type="predicted"/>
<organism evidence="2">
    <name type="scientific">freshwater metagenome</name>
    <dbReference type="NCBI Taxonomy" id="449393"/>
    <lineage>
        <taxon>unclassified sequences</taxon>
        <taxon>metagenomes</taxon>
        <taxon>ecological metagenomes</taxon>
    </lineage>
</organism>
<dbReference type="AlphaFoldDB" id="A0A6J6HQG9"/>
<sequence>MASVEDAQADTAVRTPPRAAMSIPTAAAGPFGISIGTVIGRTRRGPRSLRVSKASRSVQTPPIPVENSTARRSGATSGLPASAQASRAEISANWLDGSRRFTSWGVSTSAEGTAAWPAKVTGTSYCAIQSFSMVEMPDSPASKRCQVVLTSPPRGVVAPIPVTTIFFDTVALPECD</sequence>
<evidence type="ECO:0000256" key="1">
    <source>
        <dbReference type="SAM" id="MobiDB-lite"/>
    </source>
</evidence>